<dbReference type="InterPro" id="IPR003136">
    <property type="entry name" value="Cytidylate_kin"/>
</dbReference>
<dbReference type="EMBL" id="QXWK01000008">
    <property type="protein sequence ID" value="NBH61021.1"/>
    <property type="molecule type" value="Genomic_DNA"/>
</dbReference>
<dbReference type="InterPro" id="IPR027417">
    <property type="entry name" value="P-loop_NTPase"/>
</dbReference>
<evidence type="ECO:0000256" key="6">
    <source>
        <dbReference type="ARBA" id="ARBA00047615"/>
    </source>
</evidence>
<keyword evidence="11" id="KW-1185">Reference proteome</keyword>
<gene>
    <name evidence="8" type="primary">cmk</name>
    <name evidence="10" type="ORF">D0435_05060</name>
</gene>
<evidence type="ECO:0000256" key="7">
    <source>
        <dbReference type="ARBA" id="ARBA00048478"/>
    </source>
</evidence>
<keyword evidence="5 8" id="KW-0067">ATP-binding</keyword>
<evidence type="ECO:0000256" key="2">
    <source>
        <dbReference type="ARBA" id="ARBA00022679"/>
    </source>
</evidence>
<dbReference type="AlphaFoldDB" id="A0A845QIU1"/>
<name>A0A845QIU1_9FIRM</name>
<dbReference type="Proteomes" id="UP000446866">
    <property type="component" value="Unassembled WGS sequence"/>
</dbReference>
<comment type="similarity">
    <text evidence="1 8">Belongs to the cytidylate kinase family. Type 1 subfamily.</text>
</comment>
<feature type="domain" description="Cytidylate kinase" evidence="9">
    <location>
        <begin position="7"/>
        <end position="216"/>
    </location>
</feature>
<dbReference type="Pfam" id="PF02224">
    <property type="entry name" value="Cytidylate_kin"/>
    <property type="match status" value="1"/>
</dbReference>
<dbReference type="NCBIfam" id="TIGR00017">
    <property type="entry name" value="cmk"/>
    <property type="match status" value="1"/>
</dbReference>
<keyword evidence="4 8" id="KW-0418">Kinase</keyword>
<comment type="subcellular location">
    <subcellularLocation>
        <location evidence="8">Cytoplasm</location>
    </subcellularLocation>
</comment>
<dbReference type="GO" id="GO:0005524">
    <property type="term" value="F:ATP binding"/>
    <property type="evidence" value="ECO:0007669"/>
    <property type="project" value="UniProtKB-UniRule"/>
</dbReference>
<dbReference type="GO" id="GO:0006220">
    <property type="term" value="P:pyrimidine nucleotide metabolic process"/>
    <property type="evidence" value="ECO:0007669"/>
    <property type="project" value="UniProtKB-UniRule"/>
</dbReference>
<evidence type="ECO:0000256" key="4">
    <source>
        <dbReference type="ARBA" id="ARBA00022777"/>
    </source>
</evidence>
<proteinExistence type="inferred from homology"/>
<keyword evidence="3 8" id="KW-0547">Nucleotide-binding</keyword>
<protein>
    <recommendedName>
        <fullName evidence="8">Cytidylate kinase</fullName>
        <shortName evidence="8">CK</shortName>
        <ecNumber evidence="8">2.7.4.25</ecNumber>
    </recommendedName>
    <alternativeName>
        <fullName evidence="8">Cytidine monophosphate kinase</fullName>
        <shortName evidence="8">CMP kinase</shortName>
    </alternativeName>
</protein>
<accession>A0A845QIU1</accession>
<dbReference type="Gene3D" id="3.40.50.300">
    <property type="entry name" value="P-loop containing nucleotide triphosphate hydrolases"/>
    <property type="match status" value="1"/>
</dbReference>
<evidence type="ECO:0000256" key="5">
    <source>
        <dbReference type="ARBA" id="ARBA00022840"/>
    </source>
</evidence>
<dbReference type="SUPFAM" id="SSF52540">
    <property type="entry name" value="P-loop containing nucleoside triphosphate hydrolases"/>
    <property type="match status" value="1"/>
</dbReference>
<organism evidence="10 11">
    <name type="scientific">Anaerotruncus colihominis</name>
    <dbReference type="NCBI Taxonomy" id="169435"/>
    <lineage>
        <taxon>Bacteria</taxon>
        <taxon>Bacillati</taxon>
        <taxon>Bacillota</taxon>
        <taxon>Clostridia</taxon>
        <taxon>Eubacteriales</taxon>
        <taxon>Oscillospiraceae</taxon>
        <taxon>Anaerotruncus</taxon>
    </lineage>
</organism>
<evidence type="ECO:0000256" key="1">
    <source>
        <dbReference type="ARBA" id="ARBA00009427"/>
    </source>
</evidence>
<dbReference type="GO" id="GO:0036431">
    <property type="term" value="F:dCMP kinase activity"/>
    <property type="evidence" value="ECO:0007669"/>
    <property type="project" value="InterPro"/>
</dbReference>
<comment type="caution">
    <text evidence="10">The sequence shown here is derived from an EMBL/GenBank/DDBJ whole genome shotgun (WGS) entry which is preliminary data.</text>
</comment>
<dbReference type="InterPro" id="IPR011994">
    <property type="entry name" value="Cytidylate_kinase_dom"/>
</dbReference>
<evidence type="ECO:0000256" key="3">
    <source>
        <dbReference type="ARBA" id="ARBA00022741"/>
    </source>
</evidence>
<keyword evidence="2 8" id="KW-0808">Transferase</keyword>
<keyword evidence="8" id="KW-0963">Cytoplasm</keyword>
<dbReference type="PANTHER" id="PTHR21299">
    <property type="entry name" value="CYTIDYLATE KINASE/PANTOATE-BETA-ALANINE LIGASE"/>
    <property type="match status" value="1"/>
</dbReference>
<reference evidence="10 11" key="1">
    <citation type="submission" date="2018-08" db="EMBL/GenBank/DDBJ databases">
        <title>Murine metabolic-syndrome-specific gut microbial biobank.</title>
        <authorList>
            <person name="Liu C."/>
        </authorList>
    </citation>
    <scope>NUCLEOTIDE SEQUENCE [LARGE SCALE GENOMIC DNA]</scope>
    <source>
        <strain evidence="10 11">28</strain>
    </source>
</reference>
<sequence>MKEIIRIAVDGPSGAGKSTIAKAIAKKLCIDYIDTGAMYRAVGYKMLQKGIAMDDIPAITEMLKETEIDFSSGNIYLDGENINDRIRTEEISKQASDCSALGIVRAKLTEQQQKMGEKKSVIMDGRDIGTVVFPDAEYKFYITATAEERANRRFKELIAKGEEVTYEKVLADIKQRDHNDSTREINPLRKADDALELDTTEMKIEEVIDFISKEMNK</sequence>
<dbReference type="EC" id="2.7.4.25" evidence="8"/>
<evidence type="ECO:0000259" key="9">
    <source>
        <dbReference type="Pfam" id="PF02224"/>
    </source>
</evidence>
<evidence type="ECO:0000313" key="11">
    <source>
        <dbReference type="Proteomes" id="UP000446866"/>
    </source>
</evidence>
<evidence type="ECO:0000256" key="8">
    <source>
        <dbReference type="HAMAP-Rule" id="MF_00238"/>
    </source>
</evidence>
<dbReference type="GO" id="GO:0015949">
    <property type="term" value="P:nucleobase-containing small molecule interconversion"/>
    <property type="evidence" value="ECO:0007669"/>
    <property type="project" value="TreeGrafter"/>
</dbReference>
<dbReference type="RefSeq" id="WP_160201293.1">
    <property type="nucleotide sequence ID" value="NZ_QXWK01000008.1"/>
</dbReference>
<dbReference type="GO" id="GO:0005829">
    <property type="term" value="C:cytosol"/>
    <property type="evidence" value="ECO:0007669"/>
    <property type="project" value="TreeGrafter"/>
</dbReference>
<dbReference type="HAMAP" id="MF_00238">
    <property type="entry name" value="Cytidyl_kinase_type1"/>
    <property type="match status" value="1"/>
</dbReference>
<evidence type="ECO:0000313" key="10">
    <source>
        <dbReference type="EMBL" id="NBH61021.1"/>
    </source>
</evidence>
<dbReference type="PANTHER" id="PTHR21299:SF2">
    <property type="entry name" value="CYTIDYLATE KINASE"/>
    <property type="match status" value="1"/>
</dbReference>
<feature type="binding site" evidence="8">
    <location>
        <begin position="11"/>
        <end position="19"/>
    </location>
    <ligand>
        <name>ATP</name>
        <dbReference type="ChEBI" id="CHEBI:30616"/>
    </ligand>
</feature>
<dbReference type="CDD" id="cd02020">
    <property type="entry name" value="CMPK"/>
    <property type="match status" value="1"/>
</dbReference>
<comment type="catalytic activity">
    <reaction evidence="6 8">
        <text>dCMP + ATP = dCDP + ADP</text>
        <dbReference type="Rhea" id="RHEA:25094"/>
        <dbReference type="ChEBI" id="CHEBI:30616"/>
        <dbReference type="ChEBI" id="CHEBI:57566"/>
        <dbReference type="ChEBI" id="CHEBI:58593"/>
        <dbReference type="ChEBI" id="CHEBI:456216"/>
        <dbReference type="EC" id="2.7.4.25"/>
    </reaction>
</comment>
<comment type="catalytic activity">
    <reaction evidence="7 8">
        <text>CMP + ATP = CDP + ADP</text>
        <dbReference type="Rhea" id="RHEA:11600"/>
        <dbReference type="ChEBI" id="CHEBI:30616"/>
        <dbReference type="ChEBI" id="CHEBI:58069"/>
        <dbReference type="ChEBI" id="CHEBI:60377"/>
        <dbReference type="ChEBI" id="CHEBI:456216"/>
        <dbReference type="EC" id="2.7.4.25"/>
    </reaction>
</comment>